<dbReference type="PANTHER" id="PTHR47481">
    <property type="match status" value="1"/>
</dbReference>
<feature type="compositionally biased region" description="Low complexity" evidence="1">
    <location>
        <begin position="67"/>
        <end position="92"/>
    </location>
</feature>
<reference evidence="3" key="2">
    <citation type="submission" date="2022-03" db="EMBL/GenBank/DDBJ databases">
        <title>Draft title - Genomic analysis of global carrot germplasm unveils the trajectory of domestication and the origin of high carotenoid orange carrot.</title>
        <authorList>
            <person name="Iorizzo M."/>
            <person name="Ellison S."/>
            <person name="Senalik D."/>
            <person name="Macko-Podgorni A."/>
            <person name="Grzebelus D."/>
            <person name="Bostan H."/>
            <person name="Rolling W."/>
            <person name="Curaba J."/>
            <person name="Simon P."/>
        </authorList>
    </citation>
    <scope>NUCLEOTIDE SEQUENCE</scope>
    <source>
        <tissue evidence="3">Leaf</tissue>
    </source>
</reference>
<organism evidence="3 4">
    <name type="scientific">Daucus carota subsp. sativus</name>
    <name type="common">Carrot</name>
    <dbReference type="NCBI Taxonomy" id="79200"/>
    <lineage>
        <taxon>Eukaryota</taxon>
        <taxon>Viridiplantae</taxon>
        <taxon>Streptophyta</taxon>
        <taxon>Embryophyta</taxon>
        <taxon>Tracheophyta</taxon>
        <taxon>Spermatophyta</taxon>
        <taxon>Magnoliopsida</taxon>
        <taxon>eudicotyledons</taxon>
        <taxon>Gunneridae</taxon>
        <taxon>Pentapetalae</taxon>
        <taxon>asterids</taxon>
        <taxon>campanulids</taxon>
        <taxon>Apiales</taxon>
        <taxon>Apiaceae</taxon>
        <taxon>Apioideae</taxon>
        <taxon>Scandiceae</taxon>
        <taxon>Daucinae</taxon>
        <taxon>Daucus</taxon>
        <taxon>Daucus sect. Daucus</taxon>
    </lineage>
</organism>
<proteinExistence type="predicted"/>
<reference evidence="3" key="1">
    <citation type="journal article" date="2016" name="Nat. Genet.">
        <title>A high-quality carrot genome assembly provides new insights into carotenoid accumulation and asterid genome evolution.</title>
        <authorList>
            <person name="Iorizzo M."/>
            <person name="Ellison S."/>
            <person name="Senalik D."/>
            <person name="Zeng P."/>
            <person name="Satapoomin P."/>
            <person name="Huang J."/>
            <person name="Bowman M."/>
            <person name="Iovene M."/>
            <person name="Sanseverino W."/>
            <person name="Cavagnaro P."/>
            <person name="Yildiz M."/>
            <person name="Macko-Podgorni A."/>
            <person name="Moranska E."/>
            <person name="Grzebelus E."/>
            <person name="Grzebelus D."/>
            <person name="Ashrafi H."/>
            <person name="Zheng Z."/>
            <person name="Cheng S."/>
            <person name="Spooner D."/>
            <person name="Van Deynze A."/>
            <person name="Simon P."/>
        </authorList>
    </citation>
    <scope>NUCLEOTIDE SEQUENCE</scope>
    <source>
        <tissue evidence="3">Leaf</tissue>
    </source>
</reference>
<dbReference type="PANTHER" id="PTHR47481:SF21">
    <property type="entry name" value="BASIC-LEUCINE ZIPPER TRANSCRIPTION FACTOR Q-RELATED"/>
    <property type="match status" value="1"/>
</dbReference>
<sequence length="242" mass="27225">MTFEELHDKLLDHETFVKREEGKKTPSQVTAQFTQRHYNHKNQPWHQTRDTNSHPRPPTYHNSSHYSPSGPRRQPPSSTSSNYSSQRSYAPSTNSPPPRPVCQLCDKIGHTAKVCRSRFKPNTSSPWPQAHPTTTVPNANKHQPWLVDSGSSHHITSDLANLSVHSEYYGTDDILVGNGNVIPITHTGRATISSSHNSFCLDNILCAPHISHNLLSVSKFCKTNNASIEFFPHYFLVKDLTP</sequence>
<dbReference type="AlphaFoldDB" id="A0AAF1BAX8"/>
<gene>
    <name evidence="3" type="ORF">DCAR_0729199</name>
</gene>
<evidence type="ECO:0000313" key="4">
    <source>
        <dbReference type="Proteomes" id="UP000077755"/>
    </source>
</evidence>
<feature type="compositionally biased region" description="Polar residues" evidence="1">
    <location>
        <begin position="25"/>
        <end position="46"/>
    </location>
</feature>
<evidence type="ECO:0000313" key="3">
    <source>
        <dbReference type="EMBL" id="WOH09741.1"/>
    </source>
</evidence>
<dbReference type="Pfam" id="PF22936">
    <property type="entry name" value="Pol_BBD"/>
    <property type="match status" value="1"/>
</dbReference>
<dbReference type="GO" id="GO:0003676">
    <property type="term" value="F:nucleic acid binding"/>
    <property type="evidence" value="ECO:0007669"/>
    <property type="project" value="InterPro"/>
</dbReference>
<evidence type="ECO:0000259" key="2">
    <source>
        <dbReference type="Pfam" id="PF22936"/>
    </source>
</evidence>
<accession>A0AAF1BAX8</accession>
<dbReference type="Proteomes" id="UP000077755">
    <property type="component" value="Chromosome 7"/>
</dbReference>
<dbReference type="EMBL" id="CP093349">
    <property type="protein sequence ID" value="WOH09741.1"/>
    <property type="molecule type" value="Genomic_DNA"/>
</dbReference>
<dbReference type="GO" id="GO:0008270">
    <property type="term" value="F:zinc ion binding"/>
    <property type="evidence" value="ECO:0007669"/>
    <property type="project" value="InterPro"/>
</dbReference>
<feature type="region of interest" description="Disordered" evidence="1">
    <location>
        <begin position="17"/>
        <end position="103"/>
    </location>
</feature>
<dbReference type="InterPro" id="IPR054722">
    <property type="entry name" value="PolX-like_BBD"/>
</dbReference>
<evidence type="ECO:0000256" key="1">
    <source>
        <dbReference type="SAM" id="MobiDB-lite"/>
    </source>
</evidence>
<dbReference type="SUPFAM" id="SSF57756">
    <property type="entry name" value="Retrovirus zinc finger-like domains"/>
    <property type="match status" value="1"/>
</dbReference>
<protein>
    <recommendedName>
        <fullName evidence="2">Retrovirus-related Pol polyprotein from transposon TNT 1-94-like beta-barrel domain-containing protein</fullName>
    </recommendedName>
</protein>
<feature type="domain" description="Retrovirus-related Pol polyprotein from transposon TNT 1-94-like beta-barrel" evidence="2">
    <location>
        <begin position="145"/>
        <end position="222"/>
    </location>
</feature>
<name>A0AAF1BAX8_DAUCS</name>
<dbReference type="InterPro" id="IPR036875">
    <property type="entry name" value="Znf_CCHC_sf"/>
</dbReference>
<keyword evidence="4" id="KW-1185">Reference proteome</keyword>